<organism evidence="1 2">
    <name type="scientific">Ambrosiozyma monospora</name>
    <name type="common">Yeast</name>
    <name type="synonym">Endomycopsis monosporus</name>
    <dbReference type="NCBI Taxonomy" id="43982"/>
    <lineage>
        <taxon>Eukaryota</taxon>
        <taxon>Fungi</taxon>
        <taxon>Dikarya</taxon>
        <taxon>Ascomycota</taxon>
        <taxon>Saccharomycotina</taxon>
        <taxon>Pichiomycetes</taxon>
        <taxon>Pichiales</taxon>
        <taxon>Pichiaceae</taxon>
        <taxon>Ambrosiozyma</taxon>
    </lineage>
</organism>
<reference evidence="1" key="1">
    <citation type="submission" date="2023-04" db="EMBL/GenBank/DDBJ databases">
        <title>Ambrosiozyma monospora NBRC 10751.</title>
        <authorList>
            <person name="Ichikawa N."/>
            <person name="Sato H."/>
            <person name="Tonouchi N."/>
        </authorList>
    </citation>
    <scope>NUCLEOTIDE SEQUENCE</scope>
    <source>
        <strain evidence="1">NBRC 10751</strain>
    </source>
</reference>
<sequence length="87" mass="9661">MTLTTSSPQTASLVESWFGLTTRSDSHPDAPAPVTTFSITTLPPDAELISRIQHKLTGSPIQPISFNSTSKIFYENNWQDYIIDHPI</sequence>
<dbReference type="Proteomes" id="UP001165064">
    <property type="component" value="Unassembled WGS sequence"/>
</dbReference>
<gene>
    <name evidence="1" type="ORF">Amon02_000606600</name>
</gene>
<accession>A0ACB5T7P5</accession>
<protein>
    <submittedName>
        <fullName evidence="1">Unnamed protein product</fullName>
    </submittedName>
</protein>
<comment type="caution">
    <text evidence="1">The sequence shown here is derived from an EMBL/GenBank/DDBJ whole genome shotgun (WGS) entry which is preliminary data.</text>
</comment>
<evidence type="ECO:0000313" key="1">
    <source>
        <dbReference type="EMBL" id="GME83273.1"/>
    </source>
</evidence>
<evidence type="ECO:0000313" key="2">
    <source>
        <dbReference type="Proteomes" id="UP001165064"/>
    </source>
</evidence>
<name>A0ACB5T7P5_AMBMO</name>
<dbReference type="EMBL" id="BSXS01004631">
    <property type="protein sequence ID" value="GME83273.1"/>
    <property type="molecule type" value="Genomic_DNA"/>
</dbReference>
<proteinExistence type="predicted"/>
<keyword evidence="2" id="KW-1185">Reference proteome</keyword>